<dbReference type="RefSeq" id="WP_206192499.1">
    <property type="nucleotide sequence ID" value="NZ_VULO01000004.1"/>
</dbReference>
<dbReference type="AlphaFoldDB" id="A0A6N7VQP0"/>
<evidence type="ECO:0000256" key="5">
    <source>
        <dbReference type="SAM" id="Phobius"/>
    </source>
</evidence>
<evidence type="ECO:0000256" key="2">
    <source>
        <dbReference type="ARBA" id="ARBA00022692"/>
    </source>
</evidence>
<evidence type="ECO:0000313" key="6">
    <source>
        <dbReference type="EMBL" id="MSS84044.1"/>
    </source>
</evidence>
<feature type="transmembrane region" description="Helical" evidence="5">
    <location>
        <begin position="109"/>
        <end position="131"/>
    </location>
</feature>
<feature type="transmembrane region" description="Helical" evidence="5">
    <location>
        <begin position="234"/>
        <end position="255"/>
    </location>
</feature>
<feature type="transmembrane region" description="Helical" evidence="5">
    <location>
        <begin position="172"/>
        <end position="197"/>
    </location>
</feature>
<name>A0A6N7VQP0_9ACTO</name>
<feature type="transmembrane region" description="Helical" evidence="5">
    <location>
        <begin position="143"/>
        <end position="163"/>
    </location>
</feature>
<feature type="transmembrane region" description="Helical" evidence="5">
    <location>
        <begin position="261"/>
        <end position="284"/>
    </location>
</feature>
<dbReference type="GO" id="GO:0015095">
    <property type="term" value="F:magnesium ion transmembrane transporter activity"/>
    <property type="evidence" value="ECO:0007669"/>
    <property type="project" value="InterPro"/>
</dbReference>
<dbReference type="InterPro" id="IPR008521">
    <property type="entry name" value="Mg_trans_NIPA"/>
</dbReference>
<evidence type="ECO:0000256" key="4">
    <source>
        <dbReference type="ARBA" id="ARBA00023136"/>
    </source>
</evidence>
<dbReference type="EMBL" id="VULO01000004">
    <property type="protein sequence ID" value="MSS84044.1"/>
    <property type="molecule type" value="Genomic_DNA"/>
</dbReference>
<dbReference type="PANTHER" id="PTHR40761:SF1">
    <property type="entry name" value="CONSERVED INTEGRAL MEMBRANE ALANINE VALINE AND LEUCINE RICH PROTEIN-RELATED"/>
    <property type="match status" value="1"/>
</dbReference>
<evidence type="ECO:0000313" key="7">
    <source>
        <dbReference type="Proteomes" id="UP000470875"/>
    </source>
</evidence>
<protein>
    <submittedName>
        <fullName evidence="6">Multidrug DMT transporter permease</fullName>
    </submittedName>
</protein>
<comment type="caution">
    <text evidence="6">The sequence shown here is derived from an EMBL/GenBank/DDBJ whole genome shotgun (WGS) entry which is preliminary data.</text>
</comment>
<sequence>MNTSVGIALALLGAILMSFGAHYQHRGVDKVERLSGTSGAEGLSLRQLVRLLARPSWLSGTVLLGLAIVCQLAAMSLAPLIVVQPMGAIALVVTTLLTATTQHTKPTAVAVRPIFACVGGIFVFVAVAAYFADEPRLEHKQVITVLLLLVIVMVSLVSTWLILRRRHARGALFYIAAAGILYGFVATLAKVVITAIQTASFDIYSVACIVGLIASAALGAYFVQTAYSSGPPDLVIAGLTVIDPIVAVLIGLLVLHEGSRVPVWGIAVFIVSGLVAGWGVITLARDHSKKTP</sequence>
<gene>
    <name evidence="6" type="ORF">FYJ24_04540</name>
</gene>
<organism evidence="6 7">
    <name type="scientific">Scrofimicrobium canadense</name>
    <dbReference type="NCBI Taxonomy" id="2652290"/>
    <lineage>
        <taxon>Bacteria</taxon>
        <taxon>Bacillati</taxon>
        <taxon>Actinomycetota</taxon>
        <taxon>Actinomycetes</taxon>
        <taxon>Actinomycetales</taxon>
        <taxon>Actinomycetaceae</taxon>
        <taxon>Scrofimicrobium</taxon>
    </lineage>
</organism>
<dbReference type="GO" id="GO:0016020">
    <property type="term" value="C:membrane"/>
    <property type="evidence" value="ECO:0007669"/>
    <property type="project" value="UniProtKB-SubCell"/>
</dbReference>
<keyword evidence="4 5" id="KW-0472">Membrane</keyword>
<dbReference type="Pfam" id="PF05653">
    <property type="entry name" value="Mg_trans_NIPA"/>
    <property type="match status" value="1"/>
</dbReference>
<keyword evidence="3 5" id="KW-1133">Transmembrane helix</keyword>
<dbReference type="Proteomes" id="UP000470875">
    <property type="component" value="Unassembled WGS sequence"/>
</dbReference>
<comment type="subcellular location">
    <subcellularLocation>
        <location evidence="1">Membrane</location>
        <topology evidence="1">Multi-pass membrane protein</topology>
    </subcellularLocation>
</comment>
<proteinExistence type="predicted"/>
<reference evidence="6 7" key="1">
    <citation type="submission" date="2019-08" db="EMBL/GenBank/DDBJ databases">
        <title>In-depth cultivation of the pig gut microbiome towards novel bacterial diversity and tailored functional studies.</title>
        <authorList>
            <person name="Wylensek D."/>
            <person name="Hitch T.C.A."/>
            <person name="Clavel T."/>
        </authorList>
    </citation>
    <scope>NUCLEOTIDE SEQUENCE [LARGE SCALE GENOMIC DNA]</scope>
    <source>
        <strain evidence="6 7">WB03_NA08</strain>
    </source>
</reference>
<keyword evidence="7" id="KW-1185">Reference proteome</keyword>
<feature type="transmembrane region" description="Helical" evidence="5">
    <location>
        <begin position="203"/>
        <end position="222"/>
    </location>
</feature>
<feature type="transmembrane region" description="Helical" evidence="5">
    <location>
        <begin position="64"/>
        <end position="97"/>
    </location>
</feature>
<dbReference type="PANTHER" id="PTHR40761">
    <property type="entry name" value="CONSERVED INTEGRAL MEMBRANE ALANINE VALINE AND LEUCINE RICH PROTEIN-RELATED"/>
    <property type="match status" value="1"/>
</dbReference>
<evidence type="ECO:0000256" key="1">
    <source>
        <dbReference type="ARBA" id="ARBA00004141"/>
    </source>
</evidence>
<accession>A0A6N7VQP0</accession>
<evidence type="ECO:0000256" key="3">
    <source>
        <dbReference type="ARBA" id="ARBA00022989"/>
    </source>
</evidence>
<keyword evidence="2 5" id="KW-0812">Transmembrane</keyword>